<dbReference type="eggNOG" id="COG3063">
    <property type="taxonomic scope" value="Bacteria"/>
</dbReference>
<evidence type="ECO:0000313" key="3">
    <source>
        <dbReference type="EMBL" id="EFI33848.1"/>
    </source>
</evidence>
<dbReference type="PROSITE" id="PS50005">
    <property type="entry name" value="TPR"/>
    <property type="match status" value="1"/>
</dbReference>
<dbReference type="SUPFAM" id="SSF48452">
    <property type="entry name" value="TPR-like"/>
    <property type="match status" value="1"/>
</dbReference>
<comment type="caution">
    <text evidence="3">The sequence shown here is derived from an EMBL/GenBank/DDBJ whole genome shotgun (WGS) entry which is preliminary data.</text>
</comment>
<evidence type="ECO:0000256" key="1">
    <source>
        <dbReference type="PROSITE-ProRule" id="PRU00339"/>
    </source>
</evidence>
<dbReference type="InterPro" id="IPR019734">
    <property type="entry name" value="TPR_rpt"/>
</dbReference>
<dbReference type="AlphaFoldDB" id="D6ST32"/>
<keyword evidence="2" id="KW-1133">Transmembrane helix</keyword>
<keyword evidence="2" id="KW-0472">Membrane</keyword>
<dbReference type="RefSeq" id="WP_008871197.1">
    <property type="nucleotide sequence ID" value="NZ_ACJN02000003.1"/>
</dbReference>
<keyword evidence="2" id="KW-0812">Transmembrane</keyword>
<accession>D6ST32</accession>
<dbReference type="OrthoDB" id="5484445at2"/>
<keyword evidence="4" id="KW-1185">Reference proteome</keyword>
<dbReference type="Proteomes" id="UP000005496">
    <property type="component" value="Unassembled WGS sequence"/>
</dbReference>
<name>D6ST32_9BACT</name>
<dbReference type="Pfam" id="PF14559">
    <property type="entry name" value="TPR_19"/>
    <property type="match status" value="1"/>
</dbReference>
<feature type="repeat" description="TPR" evidence="1">
    <location>
        <begin position="95"/>
        <end position="128"/>
    </location>
</feature>
<sequence>MNETLASSMSPAFLVTTLSVTVALLATIVLFITINEYTRLRRLRREFQDFEENWKQEMQKTQKAMQRVVASYQINDPDQRIKILESAVAIDPGVYNGYNALGYAHLDKGDTAGAVDAFKEAIHQHPEQIEGYCDLARAYLKQGQESLARKYLARAEHIDASAVRQGLQGDDFLEHLLDK</sequence>
<dbReference type="InterPro" id="IPR011990">
    <property type="entry name" value="TPR-like_helical_dom_sf"/>
</dbReference>
<proteinExistence type="predicted"/>
<evidence type="ECO:0000313" key="4">
    <source>
        <dbReference type="Proteomes" id="UP000005496"/>
    </source>
</evidence>
<protein>
    <submittedName>
        <fullName evidence="3">TPR repeat-containing protein</fullName>
    </submittedName>
</protein>
<feature type="transmembrane region" description="Helical" evidence="2">
    <location>
        <begin position="12"/>
        <end position="34"/>
    </location>
</feature>
<gene>
    <name evidence="3" type="ORF">Dthio_PD1187</name>
</gene>
<evidence type="ECO:0000256" key="2">
    <source>
        <dbReference type="SAM" id="Phobius"/>
    </source>
</evidence>
<reference evidence="3" key="1">
    <citation type="submission" date="2010-05" db="EMBL/GenBank/DDBJ databases">
        <title>The draft genome of Desulfonatronospira thiodismutans ASO3-1.</title>
        <authorList>
            <consortium name="US DOE Joint Genome Institute (JGI-PGF)"/>
            <person name="Lucas S."/>
            <person name="Copeland A."/>
            <person name="Lapidus A."/>
            <person name="Cheng J.-F."/>
            <person name="Bruce D."/>
            <person name="Goodwin L."/>
            <person name="Pitluck S."/>
            <person name="Chertkov O."/>
            <person name="Brettin T."/>
            <person name="Detter J.C."/>
            <person name="Han C."/>
            <person name="Land M.L."/>
            <person name="Hauser L."/>
            <person name="Kyrpides N."/>
            <person name="Mikhailova N."/>
            <person name="Muyzer G."/>
            <person name="Woyke T."/>
        </authorList>
    </citation>
    <scope>NUCLEOTIDE SEQUENCE [LARGE SCALE GENOMIC DNA]</scope>
    <source>
        <strain evidence="3">ASO3-1</strain>
    </source>
</reference>
<dbReference type="SMART" id="SM00028">
    <property type="entry name" value="TPR"/>
    <property type="match status" value="2"/>
</dbReference>
<organism evidence="3 4">
    <name type="scientific">Desulfonatronospira thiodismutans ASO3-1</name>
    <dbReference type="NCBI Taxonomy" id="555779"/>
    <lineage>
        <taxon>Bacteria</taxon>
        <taxon>Pseudomonadati</taxon>
        <taxon>Thermodesulfobacteriota</taxon>
        <taxon>Desulfovibrionia</taxon>
        <taxon>Desulfovibrionales</taxon>
        <taxon>Desulfonatronovibrionaceae</taxon>
        <taxon>Desulfonatronospira</taxon>
    </lineage>
</organism>
<dbReference type="Gene3D" id="1.25.40.10">
    <property type="entry name" value="Tetratricopeptide repeat domain"/>
    <property type="match status" value="1"/>
</dbReference>
<dbReference type="EMBL" id="ACJN02000003">
    <property type="protein sequence ID" value="EFI33848.1"/>
    <property type="molecule type" value="Genomic_DNA"/>
</dbReference>
<keyword evidence="1" id="KW-0802">TPR repeat</keyword>